<dbReference type="EMBL" id="JACHVA010000064">
    <property type="protein sequence ID" value="MBC2601655.1"/>
    <property type="molecule type" value="Genomic_DNA"/>
</dbReference>
<keyword evidence="2" id="KW-1185">Reference proteome</keyword>
<name>A0A7X1E3M3_9BACT</name>
<protein>
    <recommendedName>
        <fullName evidence="3">PIN domain-containing protein</fullName>
    </recommendedName>
</protein>
<reference evidence="1 2" key="1">
    <citation type="submission" date="2020-07" db="EMBL/GenBank/DDBJ databases">
        <authorList>
            <person name="Feng X."/>
        </authorList>
    </citation>
    <scope>NUCLEOTIDE SEQUENCE [LARGE SCALE GENOMIC DNA]</scope>
    <source>
        <strain evidence="1 2">JCM14086</strain>
    </source>
</reference>
<organism evidence="1 2">
    <name type="scientific">Puniceicoccus vermicola</name>
    <dbReference type="NCBI Taxonomy" id="388746"/>
    <lineage>
        <taxon>Bacteria</taxon>
        <taxon>Pseudomonadati</taxon>
        <taxon>Verrucomicrobiota</taxon>
        <taxon>Opitutia</taxon>
        <taxon>Puniceicoccales</taxon>
        <taxon>Puniceicoccaceae</taxon>
        <taxon>Puniceicoccus</taxon>
    </lineage>
</organism>
<dbReference type="Gene3D" id="3.40.50.1010">
    <property type="entry name" value="5'-nuclease"/>
    <property type="match status" value="1"/>
</dbReference>
<comment type="caution">
    <text evidence="1">The sequence shown here is derived from an EMBL/GenBank/DDBJ whole genome shotgun (WGS) entry which is preliminary data.</text>
</comment>
<evidence type="ECO:0008006" key="3">
    <source>
        <dbReference type="Google" id="ProtNLM"/>
    </source>
</evidence>
<sequence length="130" mass="14283">MDFLADIEFVENIWRESLEGKTGDARRFAEANSRSSFAISVPTSIRLLASAGADGEEIVERFIKAFPVISFDEPLIARTASLFRAHDIPLETAIEGAIAKQNELKILTGSPLRYKALPGITVVNFRDADS</sequence>
<accession>A0A7X1E3M3</accession>
<evidence type="ECO:0000313" key="2">
    <source>
        <dbReference type="Proteomes" id="UP000525652"/>
    </source>
</evidence>
<dbReference type="RefSeq" id="WP_185692376.1">
    <property type="nucleotide sequence ID" value="NZ_JACHVA010000064.1"/>
</dbReference>
<evidence type="ECO:0000313" key="1">
    <source>
        <dbReference type="EMBL" id="MBC2601655.1"/>
    </source>
</evidence>
<proteinExistence type="predicted"/>
<dbReference type="Proteomes" id="UP000525652">
    <property type="component" value="Unassembled WGS sequence"/>
</dbReference>
<dbReference type="AlphaFoldDB" id="A0A7X1E3M3"/>
<dbReference type="InterPro" id="IPR029060">
    <property type="entry name" value="PIN-like_dom_sf"/>
</dbReference>
<dbReference type="SUPFAM" id="SSF88723">
    <property type="entry name" value="PIN domain-like"/>
    <property type="match status" value="1"/>
</dbReference>
<gene>
    <name evidence="1" type="ORF">H5P30_07675</name>
</gene>